<keyword evidence="1" id="KW-0812">Transmembrane</keyword>
<proteinExistence type="predicted"/>
<accession>A0A1T5P6M5</accession>
<dbReference type="Proteomes" id="UP000190166">
    <property type="component" value="Unassembled WGS sequence"/>
</dbReference>
<dbReference type="EMBL" id="FUZZ01000003">
    <property type="protein sequence ID" value="SKD08424.1"/>
    <property type="molecule type" value="Genomic_DNA"/>
</dbReference>
<protein>
    <submittedName>
        <fullName evidence="2">Uncharacterized protein</fullName>
    </submittedName>
</protein>
<feature type="transmembrane region" description="Helical" evidence="1">
    <location>
        <begin position="124"/>
        <end position="145"/>
    </location>
</feature>
<keyword evidence="3" id="KW-1185">Reference proteome</keyword>
<evidence type="ECO:0000256" key="1">
    <source>
        <dbReference type="SAM" id="Phobius"/>
    </source>
</evidence>
<organism evidence="2 3">
    <name type="scientific">Chitinophaga ginsengisegetis</name>
    <dbReference type="NCBI Taxonomy" id="393003"/>
    <lineage>
        <taxon>Bacteria</taxon>
        <taxon>Pseudomonadati</taxon>
        <taxon>Bacteroidota</taxon>
        <taxon>Chitinophagia</taxon>
        <taxon>Chitinophagales</taxon>
        <taxon>Chitinophagaceae</taxon>
        <taxon>Chitinophaga</taxon>
    </lineage>
</organism>
<evidence type="ECO:0000313" key="2">
    <source>
        <dbReference type="EMBL" id="SKD08424.1"/>
    </source>
</evidence>
<reference evidence="3" key="1">
    <citation type="submission" date="2017-02" db="EMBL/GenBank/DDBJ databases">
        <authorList>
            <person name="Varghese N."/>
            <person name="Submissions S."/>
        </authorList>
    </citation>
    <scope>NUCLEOTIDE SEQUENCE [LARGE SCALE GENOMIC DNA]</scope>
    <source>
        <strain evidence="3">DSM 18108</strain>
    </source>
</reference>
<keyword evidence="1" id="KW-1133">Transmembrane helix</keyword>
<dbReference type="RefSeq" id="WP_079471580.1">
    <property type="nucleotide sequence ID" value="NZ_FUZZ01000003.1"/>
</dbReference>
<feature type="transmembrane region" description="Helical" evidence="1">
    <location>
        <begin position="12"/>
        <end position="29"/>
    </location>
</feature>
<dbReference type="AlphaFoldDB" id="A0A1T5P6M5"/>
<evidence type="ECO:0000313" key="3">
    <source>
        <dbReference type="Proteomes" id="UP000190166"/>
    </source>
</evidence>
<name>A0A1T5P6M5_9BACT</name>
<gene>
    <name evidence="2" type="ORF">SAMN05660461_4316</name>
</gene>
<sequence>MNYIVTKPLKNTGLAVFLAILFGGIGLFYSSILGGIIMTLVFPIILILLFFLGKLLTLILLCCSYYLICLIWAVAAVNSYNKRIMLEANPKDYHSGSSGIASANFENDNYYDNYRKSQKADNTFLWLLITVIISALLFYGVYRFLNDTRLIPNSREQLKEIHRRRPASEQD</sequence>
<feature type="transmembrane region" description="Helical" evidence="1">
    <location>
        <begin position="59"/>
        <end position="80"/>
    </location>
</feature>
<feature type="transmembrane region" description="Helical" evidence="1">
    <location>
        <begin position="35"/>
        <end position="52"/>
    </location>
</feature>
<keyword evidence="1" id="KW-0472">Membrane</keyword>